<dbReference type="GO" id="GO:0005737">
    <property type="term" value="C:cytoplasm"/>
    <property type="evidence" value="ECO:0007669"/>
    <property type="project" value="UniProtKB-SubCell"/>
</dbReference>
<organism evidence="3 4">
    <name type="scientific">Mycobacterium lepromatosis</name>
    <dbReference type="NCBI Taxonomy" id="480418"/>
    <lineage>
        <taxon>Bacteria</taxon>
        <taxon>Bacillati</taxon>
        <taxon>Actinomycetota</taxon>
        <taxon>Actinomycetes</taxon>
        <taxon>Mycobacteriales</taxon>
        <taxon>Mycobacteriaceae</taxon>
        <taxon>Mycobacterium</taxon>
    </lineage>
</organism>
<dbReference type="SUPFAM" id="SSF69500">
    <property type="entry name" value="DTD-like"/>
    <property type="match status" value="1"/>
</dbReference>
<sequence>MRVLVQRVSSAAVSVDGLVVGAIQPDHQGLLAFVGITHSDNLHTAQRMADKLWNLRVLADEQSAADINAPILVISQFTLYADTVKGRRPSWNAAAPSAAAEPLISSVVATLQALGAQVETGVFGTNMQVELVNDGPVTLMLEL</sequence>
<dbReference type="FunFam" id="3.50.80.10:FF:000001">
    <property type="entry name" value="D-aminoacyl-tRNA deacylase"/>
    <property type="match status" value="1"/>
</dbReference>
<keyword evidence="2" id="KW-0963">Cytoplasm</keyword>
<dbReference type="PATRIC" id="fig|480418.6.peg.4192"/>
<dbReference type="Proteomes" id="UP000053699">
    <property type="component" value="Unassembled WGS sequence"/>
</dbReference>
<dbReference type="AlphaFoldDB" id="A0A0F4ET50"/>
<dbReference type="GO" id="GO:0000049">
    <property type="term" value="F:tRNA binding"/>
    <property type="evidence" value="ECO:0007669"/>
    <property type="project" value="UniProtKB-UniRule"/>
</dbReference>
<dbReference type="PANTHER" id="PTHR10472:SF5">
    <property type="entry name" value="D-AMINOACYL-TRNA DEACYLASE 1"/>
    <property type="match status" value="1"/>
</dbReference>
<dbReference type="RefSeq" id="WP_045843557.1">
    <property type="nucleotide sequence ID" value="NZ_CP083405.1"/>
</dbReference>
<evidence type="ECO:0000313" key="4">
    <source>
        <dbReference type="Proteomes" id="UP000053699"/>
    </source>
</evidence>
<comment type="domain">
    <text evidence="2">A Gly-cisPro motif from one monomer fits into the active site of the other monomer to allow specific chiral rejection of L-amino acids.</text>
</comment>
<evidence type="ECO:0000256" key="2">
    <source>
        <dbReference type="HAMAP-Rule" id="MF_00518"/>
    </source>
</evidence>
<keyword evidence="4" id="KW-1185">Reference proteome</keyword>
<dbReference type="GO" id="GO:0019478">
    <property type="term" value="P:D-amino acid catabolic process"/>
    <property type="evidence" value="ECO:0007669"/>
    <property type="project" value="UniProtKB-UniRule"/>
</dbReference>
<gene>
    <name evidence="2" type="primary">dtd</name>
    <name evidence="3" type="ORF">MLPM_2019</name>
</gene>
<comment type="subunit">
    <text evidence="2">Homodimer.</text>
</comment>
<keyword evidence="2" id="KW-0820">tRNA-binding</keyword>
<dbReference type="InterPro" id="IPR003732">
    <property type="entry name" value="Daa-tRNA_deacyls_DTD"/>
</dbReference>
<comment type="function">
    <text evidence="2">An aminoacyl-tRNA editing enzyme that deacylates mischarged D-aminoacyl-tRNAs. Also deacylates mischarged glycyl-tRNA(Ala), protecting cells against glycine mischarging by AlaRS. Acts via tRNA-based rather than protein-based catalysis; rejects L-amino acids rather than detecting D-amino acids in the active site. By recycling D-aminoacyl-tRNA to D-amino acids and free tRNA molecules, this enzyme counteracts the toxicity associated with the formation of D-aminoacyl-tRNA entities in vivo and helps enforce protein L-homochirality.</text>
</comment>
<reference evidence="3 4" key="1">
    <citation type="journal article" date="2015" name="Proc. Natl. Acad. Sci. U.S.A.">
        <title>Insight into the evolution and origin of leprosy bacilli from the genome sequence of Mycobacterium lepromatosis.</title>
        <authorList>
            <person name="Singh P."/>
            <person name="Benjak A."/>
            <person name="Schuenemann V.J."/>
            <person name="Herbig A."/>
            <person name="Avanzi C."/>
            <person name="Busso P."/>
            <person name="Nieselt K."/>
            <person name="Krause J."/>
            <person name="Vera-Cabrera L."/>
            <person name="Cole S.T."/>
        </authorList>
    </citation>
    <scope>NUCLEOTIDE SEQUENCE [LARGE SCALE GENOMIC DNA]</scope>
    <source>
        <strain evidence="3 4">Mx1-22A</strain>
    </source>
</reference>
<dbReference type="GO" id="GO:0043908">
    <property type="term" value="F:Ser(Gly)-tRNA(Ala) hydrolase activity"/>
    <property type="evidence" value="ECO:0007669"/>
    <property type="project" value="UniProtKB-UniRule"/>
</dbReference>
<dbReference type="HAMAP" id="MF_00518">
    <property type="entry name" value="Deacylase_Dtd"/>
    <property type="match status" value="1"/>
</dbReference>
<dbReference type="InterPro" id="IPR023509">
    <property type="entry name" value="DTD-like_sf"/>
</dbReference>
<dbReference type="GO" id="GO:0106026">
    <property type="term" value="F:Gly-tRNA(Ala) deacylase activity"/>
    <property type="evidence" value="ECO:0007669"/>
    <property type="project" value="UniProtKB-UniRule"/>
</dbReference>
<dbReference type="EMBL" id="JRPY01000088">
    <property type="protein sequence ID" value="KJX74810.1"/>
    <property type="molecule type" value="Genomic_DNA"/>
</dbReference>
<comment type="subcellular location">
    <subcellularLocation>
        <location evidence="2">Cytoplasm</location>
    </subcellularLocation>
</comment>
<keyword evidence="2" id="KW-0694">RNA-binding</keyword>
<name>A0A0F4ET50_9MYCO</name>
<accession>A0A0F4ET50</accession>
<comment type="catalytic activity">
    <reaction evidence="2">
        <text>a D-aminoacyl-tRNA + H2O = a tRNA + a D-alpha-amino acid + H(+)</text>
        <dbReference type="Rhea" id="RHEA:13953"/>
        <dbReference type="Rhea" id="RHEA-COMP:10123"/>
        <dbReference type="Rhea" id="RHEA-COMP:10124"/>
        <dbReference type="ChEBI" id="CHEBI:15377"/>
        <dbReference type="ChEBI" id="CHEBI:15378"/>
        <dbReference type="ChEBI" id="CHEBI:59871"/>
        <dbReference type="ChEBI" id="CHEBI:78442"/>
        <dbReference type="ChEBI" id="CHEBI:79333"/>
        <dbReference type="EC" id="3.1.1.96"/>
    </reaction>
</comment>
<comment type="caution">
    <text evidence="3">The sequence shown here is derived from an EMBL/GenBank/DDBJ whole genome shotgun (WGS) entry which is preliminary data.</text>
</comment>
<dbReference type="STRING" id="480418.GCA_000975265_02815"/>
<dbReference type="EC" id="3.1.1.-" evidence="2"/>
<evidence type="ECO:0000256" key="1">
    <source>
        <dbReference type="ARBA" id="ARBA00009673"/>
    </source>
</evidence>
<dbReference type="GO" id="GO:0051500">
    <property type="term" value="F:D-tyrosyl-tRNA(Tyr) deacylase activity"/>
    <property type="evidence" value="ECO:0007669"/>
    <property type="project" value="TreeGrafter"/>
</dbReference>
<dbReference type="EC" id="3.1.1.96" evidence="2"/>
<keyword evidence="2" id="KW-0378">Hydrolase</keyword>
<feature type="short sequence motif" description="Gly-cisPro motif, important for rejection of L-amino acids" evidence="2">
    <location>
        <begin position="135"/>
        <end position="136"/>
    </location>
</feature>
<dbReference type="OrthoDB" id="9801395at2"/>
<comment type="catalytic activity">
    <reaction evidence="2">
        <text>glycyl-tRNA(Ala) + H2O = tRNA(Ala) + glycine + H(+)</text>
        <dbReference type="Rhea" id="RHEA:53744"/>
        <dbReference type="Rhea" id="RHEA-COMP:9657"/>
        <dbReference type="Rhea" id="RHEA-COMP:13640"/>
        <dbReference type="ChEBI" id="CHEBI:15377"/>
        <dbReference type="ChEBI" id="CHEBI:15378"/>
        <dbReference type="ChEBI" id="CHEBI:57305"/>
        <dbReference type="ChEBI" id="CHEBI:78442"/>
        <dbReference type="ChEBI" id="CHEBI:78522"/>
    </reaction>
</comment>
<comment type="similarity">
    <text evidence="1 2">Belongs to the DTD family.</text>
</comment>
<dbReference type="Pfam" id="PF02580">
    <property type="entry name" value="Tyr_Deacylase"/>
    <property type="match status" value="1"/>
</dbReference>
<dbReference type="PANTHER" id="PTHR10472">
    <property type="entry name" value="D-TYROSYL-TRNA TYR DEACYLASE"/>
    <property type="match status" value="1"/>
</dbReference>
<protein>
    <recommendedName>
        <fullName evidence="2">D-aminoacyl-tRNA deacylase</fullName>
        <shortName evidence="2">DTD</shortName>
        <ecNumber evidence="2">3.1.1.96</ecNumber>
    </recommendedName>
    <alternativeName>
        <fullName evidence="2">Gly-tRNA(Ala) deacylase</fullName>
        <ecNumber evidence="2">3.1.1.-</ecNumber>
    </alternativeName>
</protein>
<evidence type="ECO:0000313" key="3">
    <source>
        <dbReference type="EMBL" id="KJX74810.1"/>
    </source>
</evidence>
<dbReference type="Gene3D" id="3.50.80.10">
    <property type="entry name" value="D-tyrosyl-tRNA(Tyr) deacylase"/>
    <property type="match status" value="1"/>
</dbReference>
<dbReference type="NCBIfam" id="TIGR00256">
    <property type="entry name" value="D-aminoacyl-tRNA deacylase"/>
    <property type="match status" value="1"/>
</dbReference>
<proteinExistence type="inferred from homology"/>